<dbReference type="SMART" id="SM00450">
    <property type="entry name" value="RHOD"/>
    <property type="match status" value="1"/>
</dbReference>
<organism evidence="6 7">
    <name type="scientific">Heliorestis convoluta</name>
    <dbReference type="NCBI Taxonomy" id="356322"/>
    <lineage>
        <taxon>Bacteria</taxon>
        <taxon>Bacillati</taxon>
        <taxon>Bacillota</taxon>
        <taxon>Clostridia</taxon>
        <taxon>Eubacteriales</taxon>
        <taxon>Heliobacteriaceae</taxon>
        <taxon>Heliorestis</taxon>
    </lineage>
</organism>
<dbReference type="Proteomes" id="UP000366051">
    <property type="component" value="Chromosome"/>
</dbReference>
<protein>
    <submittedName>
        <fullName evidence="6">CoA-disulfide reductase</fullName>
        <ecNumber evidence="6">1.8.1.14</ecNumber>
    </submittedName>
</protein>
<dbReference type="RefSeq" id="WP_153724263.1">
    <property type="nucleotide sequence ID" value="NZ_CP045875.1"/>
</dbReference>
<proteinExistence type="inferred from homology"/>
<dbReference type="Gene3D" id="3.50.50.60">
    <property type="entry name" value="FAD/NAD(P)-binding domain"/>
    <property type="match status" value="2"/>
</dbReference>
<dbReference type="InterPro" id="IPR036873">
    <property type="entry name" value="Rhodanese-like_dom_sf"/>
</dbReference>
<dbReference type="KEGG" id="hcv:FTV88_0569"/>
<dbReference type="EMBL" id="CP045875">
    <property type="protein sequence ID" value="QGG46748.1"/>
    <property type="molecule type" value="Genomic_DNA"/>
</dbReference>
<keyword evidence="7" id="KW-1185">Reference proteome</keyword>
<reference evidence="7" key="1">
    <citation type="submission" date="2019-11" db="EMBL/GenBank/DDBJ databases">
        <title>Genome sequence of Heliorestis convoluta strain HH, an alkaliphilic and minimalistic phototrophic bacterium from a soda lake in Egypt.</title>
        <authorList>
            <person name="Dewey E.D."/>
            <person name="Stokes L.M."/>
            <person name="Burchell B.M."/>
            <person name="Shaffer K.N."/>
            <person name="Huntington A.M."/>
            <person name="Baker J.M."/>
            <person name="Nadendla S."/>
            <person name="Giglio M.G."/>
            <person name="Touchman J.W."/>
            <person name="Blankenship R.E."/>
            <person name="Madigan M.T."/>
            <person name="Sattley W.M."/>
        </authorList>
    </citation>
    <scope>NUCLEOTIDE SEQUENCE [LARGE SCALE GENOMIC DNA]</scope>
    <source>
        <strain evidence="7">HH</strain>
    </source>
</reference>
<evidence type="ECO:0000256" key="4">
    <source>
        <dbReference type="ARBA" id="ARBA00022827"/>
    </source>
</evidence>
<dbReference type="InterPro" id="IPR036188">
    <property type="entry name" value="FAD/NAD-bd_sf"/>
</dbReference>
<dbReference type="SUPFAM" id="SSF52821">
    <property type="entry name" value="Rhodanese/Cell cycle control phosphatase"/>
    <property type="match status" value="1"/>
</dbReference>
<dbReference type="PRINTS" id="PR00368">
    <property type="entry name" value="FADPNR"/>
</dbReference>
<accession>A0A5Q2MWH2</accession>
<comment type="similarity">
    <text evidence="2">Belongs to the class-III pyridine nucleotide-disulfide oxidoreductase family.</text>
</comment>
<evidence type="ECO:0000256" key="2">
    <source>
        <dbReference type="ARBA" id="ARBA00009130"/>
    </source>
</evidence>
<dbReference type="InterPro" id="IPR023753">
    <property type="entry name" value="FAD/NAD-binding_dom"/>
</dbReference>
<dbReference type="SUPFAM" id="SSF51905">
    <property type="entry name" value="FAD/NAD(P)-binding domain"/>
    <property type="match status" value="2"/>
</dbReference>
<dbReference type="PRINTS" id="PR00411">
    <property type="entry name" value="PNDRDTASEI"/>
</dbReference>
<dbReference type="PANTHER" id="PTHR43429">
    <property type="entry name" value="PYRIDINE NUCLEOTIDE-DISULFIDE OXIDOREDUCTASE DOMAIN-CONTAINING"/>
    <property type="match status" value="1"/>
</dbReference>
<dbReference type="SUPFAM" id="SSF55424">
    <property type="entry name" value="FAD/NAD-linked reductases, dimerisation (C-terminal) domain"/>
    <property type="match status" value="1"/>
</dbReference>
<dbReference type="AlphaFoldDB" id="A0A5Q2MWH2"/>
<dbReference type="OrthoDB" id="9802028at2"/>
<dbReference type="Gene3D" id="3.40.250.10">
    <property type="entry name" value="Rhodanese-like domain"/>
    <property type="match status" value="1"/>
</dbReference>
<evidence type="ECO:0000313" key="6">
    <source>
        <dbReference type="EMBL" id="QGG46748.1"/>
    </source>
</evidence>
<dbReference type="InterPro" id="IPR004099">
    <property type="entry name" value="Pyr_nucl-diS_OxRdtase_dimer"/>
</dbReference>
<dbReference type="Pfam" id="PF02852">
    <property type="entry name" value="Pyr_redox_dim"/>
    <property type="match status" value="1"/>
</dbReference>
<name>A0A5Q2MWH2_9FIRM</name>
<keyword evidence="4" id="KW-0274">FAD</keyword>
<feature type="domain" description="Rhodanese" evidence="5">
    <location>
        <begin position="467"/>
        <end position="554"/>
    </location>
</feature>
<dbReference type="InterPro" id="IPR050260">
    <property type="entry name" value="FAD-bd_OxRdtase"/>
</dbReference>
<sequence>MAKKVLIVGGVAGGASAAARLRRLDEEAQIILFERGEYISFANCGLPYYLSGIIAERESLLVQTVQGMTERFNIDIRVNSEVTKIDREKKVVEVFSQGGSYKESYDYLILSPGAEPLRPPIPGIDRDKVFTLRNMSDVDQIKAYLLAEKPQKTAVIGGGYIGIEMAENLSHAGLEVTLVEAAEHILAPFDREMARMIEKVLLDHGLQLIVNDKVQKISHRYEADNRKVIELQSGSTIEVDCIIVAAGIKPDSRLAKEAGLSLGQGDAIAVDAFLQTSDPFIYAIGDAIEVQDFVSGTRGIMPLAGPANKQGRIAADNICGRKRIYEGTQGTSIIKVFDYTAAATGNNERKLRQEGIPYIKSYTQSNSHAEYYPNATTLTIKLLFTPDDGKILGAQIVGKEGVDKRIDVLATAIRQGLNVYDLEELELAYAPPYSSAKDPVNMAGFVATNILRRDVKIKHWEELSQLQQEEITLLDVRTNLEYRQGHIEGALHIPVDRLRKSFTKIPKNRKVIVYCKAGLRAYLACRILEHHGYEAYNLSGGYDIYLADRHLFNQGMNMNEQMTEFEDVSND</sequence>
<dbReference type="PROSITE" id="PS50206">
    <property type="entry name" value="RHODANESE_3"/>
    <property type="match status" value="1"/>
</dbReference>
<gene>
    <name evidence="6" type="ORF">FTV88_0569</name>
</gene>
<evidence type="ECO:0000259" key="5">
    <source>
        <dbReference type="PROSITE" id="PS50206"/>
    </source>
</evidence>
<dbReference type="InterPro" id="IPR016156">
    <property type="entry name" value="FAD/NAD-linked_Rdtase_dimer_sf"/>
</dbReference>
<dbReference type="EC" id="1.8.1.14" evidence="6"/>
<comment type="cofactor">
    <cofactor evidence="1">
        <name>FAD</name>
        <dbReference type="ChEBI" id="CHEBI:57692"/>
    </cofactor>
</comment>
<evidence type="ECO:0000256" key="1">
    <source>
        <dbReference type="ARBA" id="ARBA00001974"/>
    </source>
</evidence>
<keyword evidence="6" id="KW-0560">Oxidoreductase</keyword>
<dbReference type="InterPro" id="IPR001763">
    <property type="entry name" value="Rhodanese-like_dom"/>
</dbReference>
<dbReference type="GO" id="GO:0050451">
    <property type="term" value="F:CoA-disulfide reductase (NADPH) activity"/>
    <property type="evidence" value="ECO:0007669"/>
    <property type="project" value="UniProtKB-EC"/>
</dbReference>
<dbReference type="Pfam" id="PF00581">
    <property type="entry name" value="Rhodanese"/>
    <property type="match status" value="1"/>
</dbReference>
<evidence type="ECO:0000256" key="3">
    <source>
        <dbReference type="ARBA" id="ARBA00022630"/>
    </source>
</evidence>
<evidence type="ECO:0000313" key="7">
    <source>
        <dbReference type="Proteomes" id="UP000366051"/>
    </source>
</evidence>
<keyword evidence="3" id="KW-0285">Flavoprotein</keyword>
<dbReference type="Pfam" id="PF07992">
    <property type="entry name" value="Pyr_redox_2"/>
    <property type="match status" value="1"/>
</dbReference>